<dbReference type="Proteomes" id="UP001280629">
    <property type="component" value="Unassembled WGS sequence"/>
</dbReference>
<evidence type="ECO:0000259" key="2">
    <source>
        <dbReference type="Pfam" id="PF01882"/>
    </source>
</evidence>
<evidence type="ECO:0000313" key="3">
    <source>
        <dbReference type="EMBL" id="MDW0110658.1"/>
    </source>
</evidence>
<dbReference type="RefSeq" id="WP_317936215.1">
    <property type="nucleotide sequence ID" value="NZ_JAUBDH010000006.1"/>
</dbReference>
<reference evidence="3 4" key="1">
    <citation type="submission" date="2023-06" db="EMBL/GenBank/DDBJ databases">
        <title>Sporosarcina sp. nov., isolated from Korean traditional fermented seafood 'Jeotgal'.</title>
        <authorList>
            <person name="Yang A.-I."/>
            <person name="Shin N.-R."/>
        </authorList>
    </citation>
    <scope>NUCLEOTIDE SEQUENCE [LARGE SCALE GENOMIC DNA]</scope>
    <source>
        <strain evidence="3 4">KCTC3840</strain>
    </source>
</reference>
<accession>A0ABU4G140</accession>
<feature type="transmembrane region" description="Helical" evidence="1">
    <location>
        <begin position="12"/>
        <end position="31"/>
    </location>
</feature>
<keyword evidence="1" id="KW-0472">Membrane</keyword>
<dbReference type="PANTHER" id="PTHR34351:SF2">
    <property type="entry name" value="DUF58 DOMAIN-CONTAINING PROTEIN"/>
    <property type="match status" value="1"/>
</dbReference>
<dbReference type="EMBL" id="JAUBDH010000006">
    <property type="protein sequence ID" value="MDW0110658.1"/>
    <property type="molecule type" value="Genomic_DNA"/>
</dbReference>
<name>A0ABU4G140_9BACL</name>
<sequence>MIKKHARFTFQLIFVLIVLGGAYTFAMFQGGMASWTIFYFVLPFAIYALCIALYPVSRMTVTRSIQQPLLSIKEKTTVTVRIKRNNRFPLVYLLVKEHFKNDFALISDGQPSRLFTMGFKKEIELQYEVKGQRRGEHAFAPIQLEIADFFGWIKKQTTIEVVGESTLLIFPETKSIHYVPIGSHHDPGSSKSPFSLIKETTVATSVRDYQPGDRVAWIHWKSFARTQSLMTKEFENKRGEHVSLLLDARSSEVFEEQIRFAASILKEAAARKADLTFLTTDAEQAVIRMISAEGELRKALTQLARMNPIEETTTKQPSYGAALQGSGAIVMISGNPDAVFLRKILSAARSQPVYCFVIRNSEEPLSTFMQQNVMTARAQGVIVQLLTAEQFERSFQEVARA</sequence>
<evidence type="ECO:0000313" key="4">
    <source>
        <dbReference type="Proteomes" id="UP001280629"/>
    </source>
</evidence>
<feature type="transmembrane region" description="Helical" evidence="1">
    <location>
        <begin position="37"/>
        <end position="56"/>
    </location>
</feature>
<keyword evidence="1" id="KW-1133">Transmembrane helix</keyword>
<organism evidence="3 4">
    <name type="scientific">Sporosarcina aquimarina</name>
    <dbReference type="NCBI Taxonomy" id="114975"/>
    <lineage>
        <taxon>Bacteria</taxon>
        <taxon>Bacillati</taxon>
        <taxon>Bacillota</taxon>
        <taxon>Bacilli</taxon>
        <taxon>Bacillales</taxon>
        <taxon>Caryophanaceae</taxon>
        <taxon>Sporosarcina</taxon>
    </lineage>
</organism>
<dbReference type="PANTHER" id="PTHR34351">
    <property type="entry name" value="SLR1927 PROTEIN-RELATED"/>
    <property type="match status" value="1"/>
</dbReference>
<proteinExistence type="predicted"/>
<evidence type="ECO:0000256" key="1">
    <source>
        <dbReference type="SAM" id="Phobius"/>
    </source>
</evidence>
<gene>
    <name evidence="3" type="ORF">QT716_11480</name>
</gene>
<dbReference type="Pfam" id="PF01882">
    <property type="entry name" value="DUF58"/>
    <property type="match status" value="1"/>
</dbReference>
<comment type="caution">
    <text evidence="3">The sequence shown here is derived from an EMBL/GenBank/DDBJ whole genome shotgun (WGS) entry which is preliminary data.</text>
</comment>
<feature type="domain" description="DUF58" evidence="2">
    <location>
        <begin position="205"/>
        <end position="308"/>
    </location>
</feature>
<dbReference type="InterPro" id="IPR002881">
    <property type="entry name" value="DUF58"/>
</dbReference>
<protein>
    <submittedName>
        <fullName evidence="3">DUF58 domain-containing protein</fullName>
    </submittedName>
</protein>
<keyword evidence="1" id="KW-0812">Transmembrane</keyword>
<keyword evidence="4" id="KW-1185">Reference proteome</keyword>